<dbReference type="InterPro" id="IPR003309">
    <property type="entry name" value="SCAN_dom"/>
</dbReference>
<name>A0A452I5B1_9SAUR</name>
<dbReference type="InterPro" id="IPR038269">
    <property type="entry name" value="SCAN_sf"/>
</dbReference>
<dbReference type="GO" id="GO:0003676">
    <property type="term" value="F:nucleic acid binding"/>
    <property type="evidence" value="ECO:0007669"/>
    <property type="project" value="InterPro"/>
</dbReference>
<protein>
    <recommendedName>
        <fullName evidence="8">CCHC-type domain-containing protein</fullName>
    </recommendedName>
</protein>
<evidence type="ECO:0000256" key="3">
    <source>
        <dbReference type="SAM" id="MobiDB-lite"/>
    </source>
</evidence>
<accession>A0A452I5B1</accession>
<evidence type="ECO:0000259" key="4">
    <source>
        <dbReference type="PROSITE" id="PS50158"/>
    </source>
</evidence>
<reference evidence="6" key="3">
    <citation type="submission" date="2025-09" db="UniProtKB">
        <authorList>
            <consortium name="Ensembl"/>
        </authorList>
    </citation>
    <scope>IDENTIFICATION</scope>
</reference>
<dbReference type="SMART" id="SM00431">
    <property type="entry name" value="SCAN"/>
    <property type="match status" value="1"/>
</dbReference>
<evidence type="ECO:0000256" key="1">
    <source>
        <dbReference type="ARBA" id="ARBA00023242"/>
    </source>
</evidence>
<dbReference type="CDD" id="cd07936">
    <property type="entry name" value="SCAN"/>
    <property type="match status" value="1"/>
</dbReference>
<dbReference type="PANTHER" id="PTHR45935">
    <property type="entry name" value="PROTEIN ZBED8-RELATED"/>
    <property type="match status" value="1"/>
</dbReference>
<feature type="compositionally biased region" description="Low complexity" evidence="3">
    <location>
        <begin position="123"/>
        <end position="132"/>
    </location>
</feature>
<sequence>MVAAGVVPAERGSTPETFRQRFRGLTYPMGARPRMVAQELRETCRRWLQPDRRTSEELAEQVILEQFTHILPSRGRAWVLRHRPATLAAAVTLMENFLAAETPVGPTGRPTPPGPERPNLEKAATPTWAAAPPGRPAQAPTPAPRKVSWNPARDSPRTRSRVGRPDLGPCFSCGKSGHLQRDCPQMESTFGQVCTGEARRRDRMEVLCIESVLNYSVNMRNVIYVLCYCTSGIGNHWHALAPLGLQEAVASTSLVPRCFPQLPLAWSSEPQPVGAAIGQTCGCGR</sequence>
<keyword evidence="2" id="KW-0862">Zinc</keyword>
<dbReference type="SMART" id="SM00343">
    <property type="entry name" value="ZnF_C2HC"/>
    <property type="match status" value="1"/>
</dbReference>
<dbReference type="Pfam" id="PF02023">
    <property type="entry name" value="SCAN"/>
    <property type="match status" value="1"/>
</dbReference>
<evidence type="ECO:0000259" key="5">
    <source>
        <dbReference type="PROSITE" id="PS50804"/>
    </source>
</evidence>
<evidence type="ECO:0000256" key="2">
    <source>
        <dbReference type="PROSITE-ProRule" id="PRU00047"/>
    </source>
</evidence>
<reference evidence="6" key="2">
    <citation type="submission" date="2025-08" db="UniProtKB">
        <authorList>
            <consortium name="Ensembl"/>
        </authorList>
    </citation>
    <scope>IDENTIFICATION</scope>
</reference>
<dbReference type="InterPro" id="IPR001878">
    <property type="entry name" value="Znf_CCHC"/>
</dbReference>
<dbReference type="PANTHER" id="PTHR45935:SF15">
    <property type="entry name" value="SCAN BOX DOMAIN-CONTAINING PROTEIN"/>
    <property type="match status" value="1"/>
</dbReference>
<feature type="compositionally biased region" description="Pro residues" evidence="3">
    <location>
        <begin position="133"/>
        <end position="143"/>
    </location>
</feature>
<keyword evidence="1" id="KW-0539">Nucleus</keyword>
<dbReference type="PROSITE" id="PS50158">
    <property type="entry name" value="ZF_CCHC"/>
    <property type="match status" value="1"/>
</dbReference>
<dbReference type="Gene3D" id="4.10.60.10">
    <property type="entry name" value="Zinc finger, CCHC-type"/>
    <property type="match status" value="1"/>
</dbReference>
<dbReference type="InterPro" id="IPR050916">
    <property type="entry name" value="SCAN-C2H2_zinc_finger"/>
</dbReference>
<feature type="region of interest" description="Disordered" evidence="3">
    <location>
        <begin position="102"/>
        <end position="163"/>
    </location>
</feature>
<dbReference type="Proteomes" id="UP000291020">
    <property type="component" value="Unassembled WGS sequence"/>
</dbReference>
<feature type="domain" description="SCAN box" evidence="5">
    <location>
        <begin position="19"/>
        <end position="97"/>
    </location>
</feature>
<evidence type="ECO:0000313" key="7">
    <source>
        <dbReference type="Proteomes" id="UP000291020"/>
    </source>
</evidence>
<evidence type="ECO:0008006" key="8">
    <source>
        <dbReference type="Google" id="ProtNLM"/>
    </source>
</evidence>
<dbReference type="Ensembl" id="ENSGAGT00000025908.1">
    <property type="protein sequence ID" value="ENSGAGP00000022745.1"/>
    <property type="gene ID" value="ENSGAGG00000016678.1"/>
</dbReference>
<dbReference type="SUPFAM" id="SSF47353">
    <property type="entry name" value="Retrovirus capsid dimerization domain-like"/>
    <property type="match status" value="1"/>
</dbReference>
<dbReference type="Gene3D" id="1.10.4020.10">
    <property type="entry name" value="DNA breaking-rejoining enzymes"/>
    <property type="match status" value="1"/>
</dbReference>
<organism evidence="6 7">
    <name type="scientific">Gopherus agassizii</name>
    <name type="common">Agassiz's desert tortoise</name>
    <dbReference type="NCBI Taxonomy" id="38772"/>
    <lineage>
        <taxon>Eukaryota</taxon>
        <taxon>Metazoa</taxon>
        <taxon>Chordata</taxon>
        <taxon>Craniata</taxon>
        <taxon>Vertebrata</taxon>
        <taxon>Euteleostomi</taxon>
        <taxon>Archelosauria</taxon>
        <taxon>Testudinata</taxon>
        <taxon>Testudines</taxon>
        <taxon>Cryptodira</taxon>
        <taxon>Durocryptodira</taxon>
        <taxon>Testudinoidea</taxon>
        <taxon>Testudinidae</taxon>
        <taxon>Gopherus</taxon>
    </lineage>
</organism>
<dbReference type="GO" id="GO:0008270">
    <property type="term" value="F:zinc ion binding"/>
    <property type="evidence" value="ECO:0007669"/>
    <property type="project" value="UniProtKB-KW"/>
</dbReference>
<dbReference type="PROSITE" id="PS50804">
    <property type="entry name" value="SCAN_BOX"/>
    <property type="match status" value="1"/>
</dbReference>
<keyword evidence="2" id="KW-0479">Metal-binding</keyword>
<dbReference type="InterPro" id="IPR036875">
    <property type="entry name" value="Znf_CCHC_sf"/>
</dbReference>
<feature type="domain" description="CCHC-type" evidence="4">
    <location>
        <begin position="170"/>
        <end position="185"/>
    </location>
</feature>
<keyword evidence="2" id="KW-0863">Zinc-finger</keyword>
<proteinExistence type="predicted"/>
<dbReference type="STRING" id="38772.ENSGAGP00000022745"/>
<dbReference type="Pfam" id="PF00098">
    <property type="entry name" value="zf-CCHC"/>
    <property type="match status" value="1"/>
</dbReference>
<reference evidence="7" key="1">
    <citation type="journal article" date="2017" name="PLoS ONE">
        <title>The Agassiz's desert tortoise genome provides a resource for the conservation of a threatened species.</title>
        <authorList>
            <person name="Tollis M."/>
            <person name="DeNardo D.F."/>
            <person name="Cornelius J.A."/>
            <person name="Dolby G.A."/>
            <person name="Edwards T."/>
            <person name="Henen B.T."/>
            <person name="Karl A.E."/>
            <person name="Murphy R.W."/>
            <person name="Kusumi K."/>
        </authorList>
    </citation>
    <scope>NUCLEOTIDE SEQUENCE [LARGE SCALE GENOMIC DNA]</scope>
</reference>
<evidence type="ECO:0000313" key="6">
    <source>
        <dbReference type="Ensembl" id="ENSGAGP00000022745.1"/>
    </source>
</evidence>
<keyword evidence="7" id="KW-1185">Reference proteome</keyword>
<dbReference type="SUPFAM" id="SSF57756">
    <property type="entry name" value="Retrovirus zinc finger-like domains"/>
    <property type="match status" value="1"/>
</dbReference>
<dbReference type="AlphaFoldDB" id="A0A452I5B1"/>